<sequence>MRCLALPFLAMSFFVVGCGGIDSQEPSELLGTQEAPLTETDVDVAPECQGIIDFLNVASFQTLDQYLPSDVASNLVGYRALSPFATLADVSSVPLVGSARLEQIEGGARSEGYIGASCVGIIDELAVSADDASRMVSLVNSVSSTELHDILPYAWNGAVNLLNLRPFTTVESIAATAGIGSVSLRNLRNAATLSDPLEDLIAAVNALPQPDFGAIMARHFDRYELTTGSQYYSMQGLECFGIDPDSLPYGTSIRSNLADAAEVRAEVEATVDYANRYDQLPPSVVAQGLANLDARITGRSFKGCYFSYAHDPWSGNNVAFFVDTVSGFSVLTESYWSE</sequence>
<keyword evidence="1" id="KW-0732">Signal</keyword>
<reference evidence="2 3" key="1">
    <citation type="submission" date="2019-04" db="EMBL/GenBank/DDBJ databases">
        <authorList>
            <person name="Li Y."/>
            <person name="Wang J."/>
        </authorList>
    </citation>
    <scope>NUCLEOTIDE SEQUENCE [LARGE SCALE GENOMIC DNA]</scope>
    <source>
        <strain evidence="2 3">DSM 14668</strain>
    </source>
</reference>
<feature type="chain" id="PRO_5020544782" description="Lipoprotein" evidence="1">
    <location>
        <begin position="18"/>
        <end position="338"/>
    </location>
</feature>
<dbReference type="EMBL" id="SSMQ01000042">
    <property type="protein sequence ID" value="TKD01022.1"/>
    <property type="molecule type" value="Genomic_DNA"/>
</dbReference>
<organism evidence="2 3">
    <name type="scientific">Polyangium fumosum</name>
    <dbReference type="NCBI Taxonomy" id="889272"/>
    <lineage>
        <taxon>Bacteria</taxon>
        <taxon>Pseudomonadati</taxon>
        <taxon>Myxococcota</taxon>
        <taxon>Polyangia</taxon>
        <taxon>Polyangiales</taxon>
        <taxon>Polyangiaceae</taxon>
        <taxon>Polyangium</taxon>
    </lineage>
</organism>
<feature type="signal peptide" evidence="1">
    <location>
        <begin position="1"/>
        <end position="17"/>
    </location>
</feature>
<name>A0A4U1J305_9BACT</name>
<dbReference type="AlphaFoldDB" id="A0A4U1J305"/>
<protein>
    <recommendedName>
        <fullName evidence="4">Lipoprotein</fullName>
    </recommendedName>
</protein>
<evidence type="ECO:0000256" key="1">
    <source>
        <dbReference type="SAM" id="SignalP"/>
    </source>
</evidence>
<dbReference type="PROSITE" id="PS51257">
    <property type="entry name" value="PROKAR_LIPOPROTEIN"/>
    <property type="match status" value="1"/>
</dbReference>
<keyword evidence="3" id="KW-1185">Reference proteome</keyword>
<accession>A0A4U1J305</accession>
<gene>
    <name evidence="2" type="ORF">E8A74_32160</name>
</gene>
<evidence type="ECO:0000313" key="2">
    <source>
        <dbReference type="EMBL" id="TKD01022.1"/>
    </source>
</evidence>
<proteinExistence type="predicted"/>
<dbReference type="OrthoDB" id="5381337at2"/>
<evidence type="ECO:0000313" key="3">
    <source>
        <dbReference type="Proteomes" id="UP000309215"/>
    </source>
</evidence>
<comment type="caution">
    <text evidence="2">The sequence shown here is derived from an EMBL/GenBank/DDBJ whole genome shotgun (WGS) entry which is preliminary data.</text>
</comment>
<dbReference type="Proteomes" id="UP000309215">
    <property type="component" value="Unassembled WGS sequence"/>
</dbReference>
<evidence type="ECO:0008006" key="4">
    <source>
        <dbReference type="Google" id="ProtNLM"/>
    </source>
</evidence>